<feature type="compositionally biased region" description="Low complexity" evidence="1">
    <location>
        <begin position="1046"/>
        <end position="1061"/>
    </location>
</feature>
<gene>
    <name evidence="3" type="ORF">g.19383</name>
    <name evidence="4" type="ORF">g.19387</name>
</gene>
<feature type="domain" description="Chitin-binding type-2" evidence="2">
    <location>
        <begin position="92"/>
        <end position="159"/>
    </location>
</feature>
<feature type="domain" description="Chitin-binding type-2" evidence="2">
    <location>
        <begin position="1071"/>
        <end position="1135"/>
    </location>
</feature>
<feature type="compositionally biased region" description="Polar residues" evidence="1">
    <location>
        <begin position="969"/>
        <end position="978"/>
    </location>
</feature>
<feature type="region of interest" description="Disordered" evidence="1">
    <location>
        <begin position="177"/>
        <end position="259"/>
    </location>
</feature>
<dbReference type="SUPFAM" id="SSF57625">
    <property type="entry name" value="Invertebrate chitin-binding proteins"/>
    <property type="match status" value="2"/>
</dbReference>
<dbReference type="PANTHER" id="PTHR22933">
    <property type="entry name" value="FI18007P1-RELATED"/>
    <property type="match status" value="1"/>
</dbReference>
<feature type="compositionally biased region" description="Low complexity" evidence="1">
    <location>
        <begin position="427"/>
        <end position="436"/>
    </location>
</feature>
<feature type="compositionally biased region" description="Pro residues" evidence="1">
    <location>
        <begin position="329"/>
        <end position="339"/>
    </location>
</feature>
<feature type="region of interest" description="Disordered" evidence="1">
    <location>
        <begin position="827"/>
        <end position="874"/>
    </location>
</feature>
<dbReference type="EMBL" id="GEBQ01010380">
    <property type="protein sequence ID" value="JAT29597.1"/>
    <property type="molecule type" value="Transcribed_RNA"/>
</dbReference>
<dbReference type="InterPro" id="IPR002557">
    <property type="entry name" value="Chitin-bd_dom"/>
</dbReference>
<evidence type="ECO:0000313" key="4">
    <source>
        <dbReference type="EMBL" id="JAT29597.1"/>
    </source>
</evidence>
<dbReference type="Pfam" id="PF01607">
    <property type="entry name" value="CBM_14"/>
    <property type="match status" value="2"/>
</dbReference>
<feature type="compositionally biased region" description="Polar residues" evidence="1">
    <location>
        <begin position="831"/>
        <end position="841"/>
    </location>
</feature>
<dbReference type="AlphaFoldDB" id="A0A1B6M103"/>
<feature type="region of interest" description="Disordered" evidence="1">
    <location>
        <begin position="938"/>
        <end position="1062"/>
    </location>
</feature>
<feature type="region of interest" description="Disordered" evidence="1">
    <location>
        <begin position="887"/>
        <end position="907"/>
    </location>
</feature>
<dbReference type="InterPro" id="IPR036508">
    <property type="entry name" value="Chitin-bd_dom_sf"/>
</dbReference>
<dbReference type="InterPro" id="IPR052976">
    <property type="entry name" value="Scoloptoxin-like"/>
</dbReference>
<dbReference type="GO" id="GO:0005576">
    <property type="term" value="C:extracellular region"/>
    <property type="evidence" value="ECO:0007669"/>
    <property type="project" value="InterPro"/>
</dbReference>
<name>A0A1B6M103_9HEMI</name>
<dbReference type="PANTHER" id="PTHR22933:SF43">
    <property type="entry name" value="LP10131P"/>
    <property type="match status" value="1"/>
</dbReference>
<feature type="non-terminal residue" evidence="4">
    <location>
        <position position="1"/>
    </location>
</feature>
<dbReference type="Gene3D" id="2.170.140.10">
    <property type="entry name" value="Chitin binding domain"/>
    <property type="match status" value="1"/>
</dbReference>
<feature type="compositionally biased region" description="Basic and acidic residues" evidence="1">
    <location>
        <begin position="938"/>
        <end position="961"/>
    </location>
</feature>
<feature type="compositionally biased region" description="Pro residues" evidence="1">
    <location>
        <begin position="361"/>
        <end position="380"/>
    </location>
</feature>
<evidence type="ECO:0000256" key="1">
    <source>
        <dbReference type="SAM" id="MobiDB-lite"/>
    </source>
</evidence>
<feature type="compositionally biased region" description="Low complexity" evidence="1">
    <location>
        <begin position="381"/>
        <end position="393"/>
    </location>
</feature>
<feature type="compositionally biased region" description="Low complexity" evidence="1">
    <location>
        <begin position="232"/>
        <end position="243"/>
    </location>
</feature>
<organism evidence="4">
    <name type="scientific">Graphocephala atropunctata</name>
    <dbReference type="NCBI Taxonomy" id="36148"/>
    <lineage>
        <taxon>Eukaryota</taxon>
        <taxon>Metazoa</taxon>
        <taxon>Ecdysozoa</taxon>
        <taxon>Arthropoda</taxon>
        <taxon>Hexapoda</taxon>
        <taxon>Insecta</taxon>
        <taxon>Pterygota</taxon>
        <taxon>Neoptera</taxon>
        <taxon>Paraneoptera</taxon>
        <taxon>Hemiptera</taxon>
        <taxon>Auchenorrhyncha</taxon>
        <taxon>Membracoidea</taxon>
        <taxon>Cicadellidae</taxon>
        <taxon>Cicadellinae</taxon>
        <taxon>Cicadellini</taxon>
        <taxon>Graphocephala</taxon>
    </lineage>
</organism>
<feature type="compositionally biased region" description="Polar residues" evidence="1">
    <location>
        <begin position="248"/>
        <end position="259"/>
    </location>
</feature>
<protein>
    <recommendedName>
        <fullName evidence="2">Chitin-binding type-2 domain-containing protein</fullName>
    </recommendedName>
</protein>
<proteinExistence type="predicted"/>
<reference evidence="4" key="1">
    <citation type="submission" date="2015-11" db="EMBL/GenBank/DDBJ databases">
        <title>De novo transcriptome assembly of four potential Pierce s Disease insect vectors from Arizona vineyards.</title>
        <authorList>
            <person name="Tassone E.E."/>
        </authorList>
    </citation>
    <scope>NUCLEOTIDE SEQUENCE</scope>
</reference>
<dbReference type="PROSITE" id="PS50940">
    <property type="entry name" value="CHIT_BIND_II"/>
    <property type="match status" value="2"/>
</dbReference>
<dbReference type="SMART" id="SM00494">
    <property type="entry name" value="ChtBD2"/>
    <property type="match status" value="2"/>
</dbReference>
<evidence type="ECO:0000313" key="3">
    <source>
        <dbReference type="EMBL" id="JAT12721.1"/>
    </source>
</evidence>
<evidence type="ECO:0000259" key="2">
    <source>
        <dbReference type="PROSITE" id="PS50940"/>
    </source>
</evidence>
<dbReference type="EMBL" id="GEBQ01027256">
    <property type="protein sequence ID" value="JAT12721.1"/>
    <property type="molecule type" value="Transcribed_RNA"/>
</dbReference>
<dbReference type="GO" id="GO:0008061">
    <property type="term" value="F:chitin binding"/>
    <property type="evidence" value="ECO:0007669"/>
    <property type="project" value="InterPro"/>
</dbReference>
<feature type="region of interest" description="Disordered" evidence="1">
    <location>
        <begin position="326"/>
        <end position="471"/>
    </location>
</feature>
<feature type="compositionally biased region" description="Polar residues" evidence="1">
    <location>
        <begin position="450"/>
        <end position="459"/>
    </location>
</feature>
<accession>A0A1B6M103</accession>
<feature type="compositionally biased region" description="Polar residues" evidence="1">
    <location>
        <begin position="994"/>
        <end position="1003"/>
    </location>
</feature>
<feature type="compositionally biased region" description="Acidic residues" evidence="1">
    <location>
        <begin position="183"/>
        <end position="201"/>
    </location>
</feature>
<sequence>LASCCPCPERVSVQVCVAAAVSVYVLVSRAQAWGGDAAETKKQGWPGGPTCSMCRGHFLSACIGLLLSWHYHGLSVATEPGFLDFDNLPETNFSCEGKVIGGYYADTETGCQMFHVCTIGQKGPVAGEITDIKFLCLNGTVFDQETRVCERLDEVDCSKSESFYDLNLELYGNQGAEFGIQPENDESQDAELCEEEDEEDCQTEKPLAPVKTSPTEQARVPDEEIQDEEETTTQQPLTSSTTSRRPVITSTNFPSTTAASQVLQFPSSSPETIAALLALHNAFTQSLQQHNTNKDAKINPPKLTGFIESLNPSKSIQQAQTFEIKNAPTLPPSRLPTPFVPKTQSQFNIPHNPPKSQYQSPPKPQFQNPPIPQYHSPPKPQFQNQPKPQFQNLPKPPPVPLRPLSFPKPVQSTSERFGNNPFHHSFHISSQSSHFSDPSYQDQYSDHESQSSTQPQTEAPKQYDFNDYEDDDYYDEKPHSSTITPYLLHQIKVNQVQNANQAKVSSVSHGSFVREVSSPTSSKPFKIPSFRSVTTPGIAVITATSTTSSSSVKTSKPIQSAIQTQKETLSTAGFIDSILHSSNISHLPDPPQSYDEYIESDVRHDPFYKDVPKIGRSKRSLENNAFNSNSVTSLDYKTLIKLRDIVIKSVFKNNSETVLKTILSQYCSNQVNSSDSIVSFCSFVKLSDNYRDSVLGDEWKIVIPKGNSEYLYLVKTITSSNKVQNSTSNILLLVHLPDEFKFLRDSILKILDSEQSNNLLKDTDSNSLNSSIHHRFKRIRRNKSEDRLDRKLKKYQKRTKVPIKNTKSVRSKRQAVLADSDKRIHVRKNVQPENSQVTRLSSRLRERPSQHTGNQPRVVVSRRRLPKVTSPLDVEDQTRVLPQERRRPIILDDVQPRALSQERHQTPILDDVQPEALSQERHQAVILDDTVQTRVLPQERRQPIVLDNIDHTRRLPQERHRPTSRNRRPSTVVSQNPIRGTEDEEKISPVLPTNLKSSWNDADSNPKVESAQNPRERPTARRRGQGVRYHFSEERQPERVSQSRIEGTNSSTEGEVESSTTFPFNIKPGTQFSCDDKIKGGYYADVEAECYGYFICSQGEINGPLLKSHFWCGPTTKFNQRSRGCQAEANVVCSVSHRYFHLNKDILSLPDTDDDIKDTFEPSKVQS</sequence>